<feature type="transmembrane region" description="Helical" evidence="8">
    <location>
        <begin position="231"/>
        <end position="251"/>
    </location>
</feature>
<dbReference type="CDD" id="cd06261">
    <property type="entry name" value="TM_PBP2"/>
    <property type="match status" value="1"/>
</dbReference>
<evidence type="ECO:0000256" key="1">
    <source>
        <dbReference type="ARBA" id="ARBA00004651"/>
    </source>
</evidence>
<dbReference type="PANTHER" id="PTHR43848:SF2">
    <property type="entry name" value="PUTRESCINE TRANSPORT SYSTEM PERMEASE PROTEIN POTI"/>
    <property type="match status" value="1"/>
</dbReference>
<keyword evidence="5 8" id="KW-0812">Transmembrane</keyword>
<dbReference type="InterPro" id="IPR000515">
    <property type="entry name" value="MetI-like"/>
</dbReference>
<dbReference type="SUPFAM" id="SSF161098">
    <property type="entry name" value="MetI-like"/>
    <property type="match status" value="1"/>
</dbReference>
<evidence type="ECO:0000256" key="7">
    <source>
        <dbReference type="ARBA" id="ARBA00023136"/>
    </source>
</evidence>
<evidence type="ECO:0000256" key="2">
    <source>
        <dbReference type="ARBA" id="ARBA00007069"/>
    </source>
</evidence>
<feature type="transmembrane region" description="Helical" evidence="8">
    <location>
        <begin position="97"/>
        <end position="118"/>
    </location>
</feature>
<dbReference type="PANTHER" id="PTHR43848">
    <property type="entry name" value="PUTRESCINE TRANSPORT SYSTEM PERMEASE PROTEIN POTI"/>
    <property type="match status" value="1"/>
</dbReference>
<dbReference type="PROSITE" id="PS50928">
    <property type="entry name" value="ABC_TM1"/>
    <property type="match status" value="1"/>
</dbReference>
<comment type="subcellular location">
    <subcellularLocation>
        <location evidence="1 8">Cell membrane</location>
        <topology evidence="1 8">Multi-pass membrane protein</topology>
    </subcellularLocation>
</comment>
<evidence type="ECO:0000256" key="3">
    <source>
        <dbReference type="ARBA" id="ARBA00022448"/>
    </source>
</evidence>
<feature type="transmembrane region" description="Helical" evidence="8">
    <location>
        <begin position="63"/>
        <end position="85"/>
    </location>
</feature>
<dbReference type="InterPro" id="IPR051789">
    <property type="entry name" value="Bact_Polyamine_Transport"/>
</dbReference>
<protein>
    <submittedName>
        <fullName evidence="10">Peptide ABC transporter permease</fullName>
    </submittedName>
</protein>
<dbReference type="Proteomes" id="UP000179344">
    <property type="component" value="Unassembled WGS sequence"/>
</dbReference>
<gene>
    <name evidence="10" type="ORF">A2V92_05450</name>
</gene>
<dbReference type="Gene3D" id="1.10.3720.10">
    <property type="entry name" value="MetI-like"/>
    <property type="match status" value="1"/>
</dbReference>
<evidence type="ECO:0000256" key="4">
    <source>
        <dbReference type="ARBA" id="ARBA00022475"/>
    </source>
</evidence>
<reference evidence="10 11" key="1">
    <citation type="journal article" date="2016" name="Nat. Commun.">
        <title>Thousands of microbial genomes shed light on interconnected biogeochemical processes in an aquifer system.</title>
        <authorList>
            <person name="Anantharaman K."/>
            <person name="Brown C.T."/>
            <person name="Hug L.A."/>
            <person name="Sharon I."/>
            <person name="Castelle C.J."/>
            <person name="Probst A.J."/>
            <person name="Thomas B.C."/>
            <person name="Singh A."/>
            <person name="Wilkins M.J."/>
            <person name="Karaoz U."/>
            <person name="Brodie E.L."/>
            <person name="Williams K.H."/>
            <person name="Hubbard S.S."/>
            <person name="Banfield J.F."/>
        </authorList>
    </citation>
    <scope>NUCLEOTIDE SEQUENCE [LARGE SCALE GENOMIC DNA]</scope>
</reference>
<dbReference type="GO" id="GO:0055085">
    <property type="term" value="P:transmembrane transport"/>
    <property type="evidence" value="ECO:0007669"/>
    <property type="project" value="InterPro"/>
</dbReference>
<evidence type="ECO:0000256" key="8">
    <source>
        <dbReference type="RuleBase" id="RU363032"/>
    </source>
</evidence>
<evidence type="ECO:0000256" key="6">
    <source>
        <dbReference type="ARBA" id="ARBA00022989"/>
    </source>
</evidence>
<keyword evidence="3 8" id="KW-0813">Transport</keyword>
<keyword evidence="6 8" id="KW-1133">Transmembrane helix</keyword>
<sequence length="254" mass="27648">MTPVSFVVYAGLVLVFLYAPVLVMMAMSFNRSPLYQLPFQFDLRWFVALTHNQRLLQATGNSVLLALANMVVATILGVMTALALARHQFRGKTLLNVLLVPPIAIPWLILAIAMLLLFNFVGLGRGLPSMFIGHVAVSLPYAVFVILARLSGTESTLEEGAMSLGAGPWTTFFKITLPLMLPGVIAAALFSFTVSFDNFVISYFLAPPGVSTLPVEIYSAIRKGFTPEINAISTITFAFSMLLAVFAVRLVREA</sequence>
<feature type="transmembrane region" description="Helical" evidence="8">
    <location>
        <begin position="171"/>
        <end position="194"/>
    </location>
</feature>
<evidence type="ECO:0000259" key="9">
    <source>
        <dbReference type="PROSITE" id="PS50928"/>
    </source>
</evidence>
<organism evidence="10 11">
    <name type="scientific">Candidatus Muproteobacteria bacterium RBG_16_65_31</name>
    <dbReference type="NCBI Taxonomy" id="1817759"/>
    <lineage>
        <taxon>Bacteria</taxon>
        <taxon>Pseudomonadati</taxon>
        <taxon>Pseudomonadota</taxon>
        <taxon>Candidatus Muproteobacteria</taxon>
    </lineage>
</organism>
<feature type="transmembrane region" description="Helical" evidence="8">
    <location>
        <begin position="7"/>
        <end position="29"/>
    </location>
</feature>
<keyword evidence="7 8" id="KW-0472">Membrane</keyword>
<comment type="caution">
    <text evidence="10">The sequence shown here is derived from an EMBL/GenBank/DDBJ whole genome shotgun (WGS) entry which is preliminary data.</text>
</comment>
<comment type="similarity">
    <text evidence="2">Belongs to the binding-protein-dependent transport system permease family. CysTW subfamily.</text>
</comment>
<evidence type="ECO:0000313" key="11">
    <source>
        <dbReference type="Proteomes" id="UP000179344"/>
    </source>
</evidence>
<evidence type="ECO:0000256" key="5">
    <source>
        <dbReference type="ARBA" id="ARBA00022692"/>
    </source>
</evidence>
<dbReference type="Pfam" id="PF00528">
    <property type="entry name" value="BPD_transp_1"/>
    <property type="match status" value="1"/>
</dbReference>
<dbReference type="GO" id="GO:0005886">
    <property type="term" value="C:plasma membrane"/>
    <property type="evidence" value="ECO:0007669"/>
    <property type="project" value="UniProtKB-SubCell"/>
</dbReference>
<dbReference type="EMBL" id="MFST01000065">
    <property type="protein sequence ID" value="OGI44226.1"/>
    <property type="molecule type" value="Genomic_DNA"/>
</dbReference>
<accession>A0A1F6TGL7</accession>
<feature type="domain" description="ABC transmembrane type-1" evidence="9">
    <location>
        <begin position="59"/>
        <end position="247"/>
    </location>
</feature>
<proteinExistence type="inferred from homology"/>
<dbReference type="AlphaFoldDB" id="A0A1F6TGL7"/>
<evidence type="ECO:0000313" key="10">
    <source>
        <dbReference type="EMBL" id="OGI44226.1"/>
    </source>
</evidence>
<keyword evidence="4" id="KW-1003">Cell membrane</keyword>
<feature type="transmembrane region" description="Helical" evidence="8">
    <location>
        <begin position="130"/>
        <end position="150"/>
    </location>
</feature>
<name>A0A1F6TGL7_9PROT</name>
<dbReference type="InterPro" id="IPR035906">
    <property type="entry name" value="MetI-like_sf"/>
</dbReference>